<accession>A0A222FFS6</accession>
<dbReference type="AlphaFoldDB" id="A0A222FFS6"/>
<keyword evidence="1" id="KW-0472">Membrane</keyword>
<keyword evidence="3" id="KW-1185">Reference proteome</keyword>
<keyword evidence="1" id="KW-1133">Transmembrane helix</keyword>
<dbReference type="KEGG" id="bsan:CHH28_04195"/>
<dbReference type="Proteomes" id="UP000202440">
    <property type="component" value="Chromosome"/>
</dbReference>
<keyword evidence="1" id="KW-0812">Transmembrane</keyword>
<evidence type="ECO:0000313" key="2">
    <source>
        <dbReference type="EMBL" id="ASP37925.1"/>
    </source>
</evidence>
<evidence type="ECO:0000313" key="3">
    <source>
        <dbReference type="Proteomes" id="UP000202440"/>
    </source>
</evidence>
<sequence length="91" mass="10298">MDWITVVDKTVYEGGLHNSIPALHTFILVLLMNLAAVYLASRKSVGFAWFVKKYRKSKGITNFLLLLVRHKYLGIRLLPSAILLEAVSQLL</sequence>
<reference evidence="2 3" key="1">
    <citation type="submission" date="2017-07" db="EMBL/GenBank/DDBJ databases">
        <title>Annotated genome sequence of Bacterioplanes sanyensis isolated from Red Sea.</title>
        <authorList>
            <person name="Rehman Z.U."/>
        </authorList>
    </citation>
    <scope>NUCLEOTIDE SEQUENCE [LARGE SCALE GENOMIC DNA]</scope>
    <source>
        <strain evidence="2 3">NV9</strain>
    </source>
</reference>
<dbReference type="RefSeq" id="WP_094059128.1">
    <property type="nucleotide sequence ID" value="NZ_CP022530.1"/>
</dbReference>
<gene>
    <name evidence="2" type="ORF">CHH28_04195</name>
</gene>
<name>A0A222FFS6_9GAMM</name>
<organism evidence="2 3">
    <name type="scientific">Bacterioplanes sanyensis</name>
    <dbReference type="NCBI Taxonomy" id="1249553"/>
    <lineage>
        <taxon>Bacteria</taxon>
        <taxon>Pseudomonadati</taxon>
        <taxon>Pseudomonadota</taxon>
        <taxon>Gammaproteobacteria</taxon>
        <taxon>Oceanospirillales</taxon>
        <taxon>Oceanospirillaceae</taxon>
        <taxon>Bacterioplanes</taxon>
    </lineage>
</organism>
<dbReference type="EMBL" id="CP022530">
    <property type="protein sequence ID" value="ASP37925.1"/>
    <property type="molecule type" value="Genomic_DNA"/>
</dbReference>
<protein>
    <submittedName>
        <fullName evidence="2">Uncharacterized protein</fullName>
    </submittedName>
</protein>
<feature type="transmembrane region" description="Helical" evidence="1">
    <location>
        <begin position="20"/>
        <end position="41"/>
    </location>
</feature>
<proteinExistence type="predicted"/>
<evidence type="ECO:0000256" key="1">
    <source>
        <dbReference type="SAM" id="Phobius"/>
    </source>
</evidence>